<dbReference type="AlphaFoldDB" id="A0AAV4U9M3"/>
<accession>A0AAV4U9M3</accession>
<protein>
    <submittedName>
        <fullName evidence="1">Uncharacterized protein</fullName>
    </submittedName>
</protein>
<proteinExistence type="predicted"/>
<name>A0AAV4U9M3_CAEEX</name>
<sequence>MFSPRRRRGVIRKGPSSCFEVCRGESAENHSLSKEDCYWKHLPFFSFVLFRHSGLSGKGGRGGFLENVEKGEFENSAQFLKTQATSLRGMLSPRRAAGGEHQGRTIKLLFGVPRRRIPSETHSLSKEGLPLEMSSVLSRLCFSTFWTGKGKGEGVSRE</sequence>
<gene>
    <name evidence="1" type="ORF">CEXT_199521</name>
</gene>
<dbReference type="Proteomes" id="UP001054945">
    <property type="component" value="Unassembled WGS sequence"/>
</dbReference>
<evidence type="ECO:0000313" key="1">
    <source>
        <dbReference type="EMBL" id="GIY54315.1"/>
    </source>
</evidence>
<dbReference type="EMBL" id="BPLR01012496">
    <property type="protein sequence ID" value="GIY54315.1"/>
    <property type="molecule type" value="Genomic_DNA"/>
</dbReference>
<keyword evidence="2" id="KW-1185">Reference proteome</keyword>
<organism evidence="1 2">
    <name type="scientific">Caerostris extrusa</name>
    <name type="common">Bark spider</name>
    <name type="synonym">Caerostris bankana</name>
    <dbReference type="NCBI Taxonomy" id="172846"/>
    <lineage>
        <taxon>Eukaryota</taxon>
        <taxon>Metazoa</taxon>
        <taxon>Ecdysozoa</taxon>
        <taxon>Arthropoda</taxon>
        <taxon>Chelicerata</taxon>
        <taxon>Arachnida</taxon>
        <taxon>Araneae</taxon>
        <taxon>Araneomorphae</taxon>
        <taxon>Entelegynae</taxon>
        <taxon>Araneoidea</taxon>
        <taxon>Araneidae</taxon>
        <taxon>Caerostris</taxon>
    </lineage>
</organism>
<reference evidence="1 2" key="1">
    <citation type="submission" date="2021-06" db="EMBL/GenBank/DDBJ databases">
        <title>Caerostris extrusa draft genome.</title>
        <authorList>
            <person name="Kono N."/>
            <person name="Arakawa K."/>
        </authorList>
    </citation>
    <scope>NUCLEOTIDE SEQUENCE [LARGE SCALE GENOMIC DNA]</scope>
</reference>
<evidence type="ECO:0000313" key="2">
    <source>
        <dbReference type="Proteomes" id="UP001054945"/>
    </source>
</evidence>
<comment type="caution">
    <text evidence="1">The sequence shown here is derived from an EMBL/GenBank/DDBJ whole genome shotgun (WGS) entry which is preliminary data.</text>
</comment>